<evidence type="ECO:0000256" key="2">
    <source>
        <dbReference type="ARBA" id="ARBA00022643"/>
    </source>
</evidence>
<reference evidence="8 9" key="1">
    <citation type="submission" date="2018-01" db="EMBL/GenBank/DDBJ databases">
        <title>Whole genome analyses suggest that Burkholderia sensu lato contains two further novel genera in the rhizoxinica-symbiotica group Mycetohabitans gen. nov., and Trinickia gen. nov.: implications for the evolution of diazotrophy and nodulation in the Burkholderiaceae.</title>
        <authorList>
            <person name="Estrada-de los Santos P."/>
            <person name="Palmer M."/>
            <person name="Chavez-Ramirez B."/>
            <person name="Beukes C."/>
            <person name="Steenkamp E.T."/>
            <person name="Hirsch A.M."/>
            <person name="Manyaka P."/>
            <person name="Maluk M."/>
            <person name="Lafos M."/>
            <person name="Crook M."/>
            <person name="Gross E."/>
            <person name="Simon M.F."/>
            <person name="Bueno dos Reis Junior F."/>
            <person name="Poole P.S."/>
            <person name="Venter S.N."/>
            <person name="James E.K."/>
        </authorList>
    </citation>
    <scope>NUCLEOTIDE SEQUENCE [LARGE SCALE GENOMIC DNA]</scope>
    <source>
        <strain evidence="8 9">GIMN1.004</strain>
    </source>
</reference>
<dbReference type="GO" id="GO:0016652">
    <property type="term" value="F:oxidoreductase activity, acting on NAD(P)H as acceptor"/>
    <property type="evidence" value="ECO:0007669"/>
    <property type="project" value="UniProtKB-UniRule"/>
</dbReference>
<dbReference type="PANTHER" id="PTHR43741">
    <property type="entry name" value="FMN-DEPENDENT NADH-AZOREDUCTASE 1"/>
    <property type="match status" value="1"/>
</dbReference>
<evidence type="ECO:0000259" key="7">
    <source>
        <dbReference type="Pfam" id="PF02525"/>
    </source>
</evidence>
<keyword evidence="9" id="KW-1185">Reference proteome</keyword>
<dbReference type="GO" id="GO:0010181">
    <property type="term" value="F:FMN binding"/>
    <property type="evidence" value="ECO:0007669"/>
    <property type="project" value="UniProtKB-UniRule"/>
</dbReference>
<keyword evidence="1 6" id="KW-0285">Flavoprotein</keyword>
<gene>
    <name evidence="6" type="primary">azoR</name>
    <name evidence="8" type="ORF">C0Z18_21615</name>
</gene>
<evidence type="ECO:0000256" key="1">
    <source>
        <dbReference type="ARBA" id="ARBA00022630"/>
    </source>
</evidence>
<comment type="caution">
    <text evidence="6">Lacks conserved residue(s) required for the propagation of feature annotation.</text>
</comment>
<proteinExistence type="inferred from homology"/>
<dbReference type="Proteomes" id="UP000235616">
    <property type="component" value="Unassembled WGS sequence"/>
</dbReference>
<comment type="caution">
    <text evidence="8">The sequence shown here is derived from an EMBL/GenBank/DDBJ whole genome shotgun (WGS) entry which is preliminary data.</text>
</comment>
<keyword evidence="2 6" id="KW-0288">FMN</keyword>
<sequence>MTQVLYIEGSPNKAYSASIDVCSAFLDAYRSANPGHVIRKFDVWDEGLPEFGEDALAAKYAGLNGTALTPEQAGAWRRIEELAAPFHEADKLLFGVPLWNFSIPYKLKQLIDLISQKDVLFSFDSSGFAGLLRGKKAAVVYARGLSYSSPGSLTPASEFDLQRPYMETWLKFVGVEDVAGIVVERTLFGADGKVDRSRAIEEARAIARAF</sequence>
<dbReference type="SUPFAM" id="SSF52218">
    <property type="entry name" value="Flavoproteins"/>
    <property type="match status" value="1"/>
</dbReference>
<dbReference type="EC" id="1.7.1.17" evidence="6"/>
<evidence type="ECO:0000256" key="6">
    <source>
        <dbReference type="HAMAP-Rule" id="MF_01216"/>
    </source>
</evidence>
<feature type="domain" description="Flavodoxin-like fold" evidence="7">
    <location>
        <begin position="3"/>
        <end position="205"/>
    </location>
</feature>
<comment type="catalytic activity">
    <reaction evidence="6">
        <text>2 a quinone + NADH + H(+) = 2 a 1,4-benzosemiquinone + NAD(+)</text>
        <dbReference type="Rhea" id="RHEA:65952"/>
        <dbReference type="ChEBI" id="CHEBI:15378"/>
        <dbReference type="ChEBI" id="CHEBI:57540"/>
        <dbReference type="ChEBI" id="CHEBI:57945"/>
        <dbReference type="ChEBI" id="CHEBI:132124"/>
        <dbReference type="ChEBI" id="CHEBI:134225"/>
    </reaction>
</comment>
<feature type="binding site" evidence="6">
    <location>
        <begin position="16"/>
        <end position="18"/>
    </location>
    <ligand>
        <name>FMN</name>
        <dbReference type="ChEBI" id="CHEBI:58210"/>
    </ligand>
</feature>
<comment type="function">
    <text evidence="6">Also exhibits azoreductase activity. Catalyzes the reductive cleavage of the azo bond in aromatic azo compounds to the corresponding amines.</text>
</comment>
<dbReference type="EMBL" id="PNYA01000021">
    <property type="protein sequence ID" value="PMS17061.1"/>
    <property type="molecule type" value="Genomic_DNA"/>
</dbReference>
<keyword evidence="3 6" id="KW-0560">Oxidoreductase</keyword>
<accession>A0A2N7VIS8</accession>
<dbReference type="InterPro" id="IPR003680">
    <property type="entry name" value="Flavodoxin_fold"/>
</dbReference>
<evidence type="ECO:0000256" key="5">
    <source>
        <dbReference type="ARBA" id="ARBA00048542"/>
    </source>
</evidence>
<dbReference type="GO" id="GO:0009055">
    <property type="term" value="F:electron transfer activity"/>
    <property type="evidence" value="ECO:0007669"/>
    <property type="project" value="UniProtKB-UniRule"/>
</dbReference>
<dbReference type="OrthoDB" id="9787136at2"/>
<evidence type="ECO:0000256" key="4">
    <source>
        <dbReference type="ARBA" id="ARBA00023027"/>
    </source>
</evidence>
<dbReference type="Pfam" id="PF02525">
    <property type="entry name" value="Flavodoxin_2"/>
    <property type="match status" value="1"/>
</dbReference>
<dbReference type="PANTHER" id="PTHR43741:SF4">
    <property type="entry name" value="FMN-DEPENDENT NADH:QUINONE OXIDOREDUCTASE"/>
    <property type="match status" value="1"/>
</dbReference>
<evidence type="ECO:0000313" key="9">
    <source>
        <dbReference type="Proteomes" id="UP000235616"/>
    </source>
</evidence>
<comment type="cofactor">
    <cofactor evidence="6">
        <name>FMN</name>
        <dbReference type="ChEBI" id="CHEBI:58210"/>
    </cofactor>
    <text evidence="6">Binds 1 FMN per subunit.</text>
</comment>
<organism evidence="8 9">
    <name type="scientific">Trinickia dabaoshanensis</name>
    <dbReference type="NCBI Taxonomy" id="564714"/>
    <lineage>
        <taxon>Bacteria</taxon>
        <taxon>Pseudomonadati</taxon>
        <taxon>Pseudomonadota</taxon>
        <taxon>Betaproteobacteria</taxon>
        <taxon>Burkholderiales</taxon>
        <taxon>Burkholderiaceae</taxon>
        <taxon>Trinickia</taxon>
    </lineage>
</organism>
<dbReference type="InterPro" id="IPR029039">
    <property type="entry name" value="Flavoprotein-like_sf"/>
</dbReference>
<protein>
    <recommendedName>
        <fullName evidence="6">FMN dependent NADH:quinone oxidoreductase</fullName>
        <ecNumber evidence="6">1.6.5.-</ecNumber>
    </recommendedName>
    <alternativeName>
        <fullName evidence="6">Azo-dye reductase</fullName>
    </alternativeName>
    <alternativeName>
        <fullName evidence="6">FMN-dependent NADH-azo compound oxidoreductase</fullName>
    </alternativeName>
    <alternativeName>
        <fullName evidence="6">FMN-dependent NADH-azoreductase</fullName>
        <ecNumber evidence="6">1.7.1.17</ecNumber>
    </alternativeName>
</protein>
<dbReference type="AlphaFoldDB" id="A0A2N7VIS8"/>
<dbReference type="InterPro" id="IPR023048">
    <property type="entry name" value="NADH:quinone_OxRdtase_FMN_depd"/>
</dbReference>
<dbReference type="Gene3D" id="3.40.50.360">
    <property type="match status" value="1"/>
</dbReference>
<dbReference type="RefSeq" id="WP_102647482.1">
    <property type="nucleotide sequence ID" value="NZ_PNYA01000021.1"/>
</dbReference>
<evidence type="ECO:0000256" key="3">
    <source>
        <dbReference type="ARBA" id="ARBA00023002"/>
    </source>
</evidence>
<name>A0A2N7VIS8_9BURK</name>
<dbReference type="InterPro" id="IPR050104">
    <property type="entry name" value="FMN-dep_NADH:Q_OxRdtase_AzoR1"/>
</dbReference>
<evidence type="ECO:0000313" key="8">
    <source>
        <dbReference type="EMBL" id="PMS17061.1"/>
    </source>
</evidence>
<dbReference type="GO" id="GO:0016655">
    <property type="term" value="F:oxidoreductase activity, acting on NAD(P)H, quinone or similar compound as acceptor"/>
    <property type="evidence" value="ECO:0007669"/>
    <property type="project" value="InterPro"/>
</dbReference>
<comment type="function">
    <text evidence="6">Quinone reductase that provides resistance to thiol-specific stress caused by electrophilic quinones.</text>
</comment>
<dbReference type="HAMAP" id="MF_01216">
    <property type="entry name" value="Azoreductase_type1"/>
    <property type="match status" value="1"/>
</dbReference>
<feature type="binding site" evidence="6">
    <location>
        <position position="10"/>
    </location>
    <ligand>
        <name>FMN</name>
        <dbReference type="ChEBI" id="CHEBI:58210"/>
    </ligand>
</feature>
<comment type="subunit">
    <text evidence="6">Homodimer.</text>
</comment>
<comment type="similarity">
    <text evidence="6">Belongs to the azoreductase type 1 family.</text>
</comment>
<keyword evidence="4 6" id="KW-0520">NAD</keyword>
<comment type="catalytic activity">
    <reaction evidence="5">
        <text>N,N-dimethyl-1,4-phenylenediamine + anthranilate + 2 NAD(+) = 2-(4-dimethylaminophenyl)diazenylbenzoate + 2 NADH + 2 H(+)</text>
        <dbReference type="Rhea" id="RHEA:55872"/>
        <dbReference type="ChEBI" id="CHEBI:15378"/>
        <dbReference type="ChEBI" id="CHEBI:15783"/>
        <dbReference type="ChEBI" id="CHEBI:16567"/>
        <dbReference type="ChEBI" id="CHEBI:57540"/>
        <dbReference type="ChEBI" id="CHEBI:57945"/>
        <dbReference type="ChEBI" id="CHEBI:71579"/>
        <dbReference type="EC" id="1.7.1.17"/>
    </reaction>
    <physiologicalReaction direction="right-to-left" evidence="5">
        <dbReference type="Rhea" id="RHEA:55874"/>
    </physiologicalReaction>
</comment>
<dbReference type="EC" id="1.6.5.-" evidence="6"/>